<dbReference type="InterPro" id="IPR001173">
    <property type="entry name" value="Glyco_trans_2-like"/>
</dbReference>
<dbReference type="InterPro" id="IPR029044">
    <property type="entry name" value="Nucleotide-diphossugar_trans"/>
</dbReference>
<proteinExistence type="inferred from homology"/>
<feature type="domain" description="Glycosyltransferase 2-like" evidence="2">
    <location>
        <begin position="10"/>
        <end position="105"/>
    </location>
</feature>
<sequence length="262" mass="29240">MTGFEAPNISIVLIAFNEEKQIGSGLRSILSLSRDIVVVDSGSCDGTVSIARNLGARVFQREWPGFGLQKQFAVEQARHDWVLVMDADEILLPESLSTIRKALADKSLPAGFRLPRRNYLHDKHIQFGDWGRDRVLRLVNRRQGHFTPDLVHERWETSGRVADLNAPLAHYSFENYKAMLAKLDHYSDLNAARLLACGRRVRAHEPLAHAAAAFLKGYVARLGFLDGTEGAAIALTSALGSFMKYAKALEMQNQQTDERAAR</sequence>
<dbReference type="Gene3D" id="3.90.550.10">
    <property type="entry name" value="Spore Coat Polysaccharide Biosynthesis Protein SpsA, Chain A"/>
    <property type="match status" value="1"/>
</dbReference>
<dbReference type="Pfam" id="PF00535">
    <property type="entry name" value="Glycos_transf_2"/>
    <property type="match status" value="1"/>
</dbReference>
<keyword evidence="3" id="KW-0328">Glycosyltransferase</keyword>
<dbReference type="PANTHER" id="PTHR43630">
    <property type="entry name" value="POLY-BETA-1,6-N-ACETYL-D-GLUCOSAMINE SYNTHASE"/>
    <property type="match status" value="1"/>
</dbReference>
<comment type="similarity">
    <text evidence="1">Belongs to the glycosyltransferase 2 family. WaaE/KdtX subfamily.</text>
</comment>
<dbReference type="PANTHER" id="PTHR43630:SF2">
    <property type="entry name" value="GLYCOSYLTRANSFERASE"/>
    <property type="match status" value="1"/>
</dbReference>
<dbReference type="EC" id="2.4.-.-" evidence="3"/>
<comment type="caution">
    <text evidence="3">The sequence shown here is derived from an EMBL/GenBank/DDBJ whole genome shotgun (WGS) entry which is preliminary data.</text>
</comment>
<keyword evidence="3" id="KW-0808">Transferase</keyword>
<dbReference type="CDD" id="cd02511">
    <property type="entry name" value="Beta4Glucosyltransferase"/>
    <property type="match status" value="1"/>
</dbReference>
<dbReference type="SUPFAM" id="SSF53448">
    <property type="entry name" value="Nucleotide-diphospho-sugar transferases"/>
    <property type="match status" value="1"/>
</dbReference>
<organism evidence="3 4">
    <name type="scientific">Thermithiobacillus plumbiphilus</name>
    <dbReference type="NCBI Taxonomy" id="1729899"/>
    <lineage>
        <taxon>Bacteria</taxon>
        <taxon>Pseudomonadati</taxon>
        <taxon>Pseudomonadota</taxon>
        <taxon>Acidithiobacillia</taxon>
        <taxon>Acidithiobacillales</taxon>
        <taxon>Thermithiobacillaceae</taxon>
        <taxon>Thermithiobacillus</taxon>
    </lineage>
</organism>
<evidence type="ECO:0000256" key="1">
    <source>
        <dbReference type="ARBA" id="ARBA00038494"/>
    </source>
</evidence>
<evidence type="ECO:0000313" key="4">
    <source>
        <dbReference type="Proteomes" id="UP001446205"/>
    </source>
</evidence>
<dbReference type="Proteomes" id="UP001446205">
    <property type="component" value="Unassembled WGS sequence"/>
</dbReference>
<dbReference type="GO" id="GO:0016757">
    <property type="term" value="F:glycosyltransferase activity"/>
    <property type="evidence" value="ECO:0007669"/>
    <property type="project" value="UniProtKB-KW"/>
</dbReference>
<name>A0ABU9DBA1_9PROT</name>
<evidence type="ECO:0000313" key="3">
    <source>
        <dbReference type="EMBL" id="MEK8090801.1"/>
    </source>
</evidence>
<accession>A0ABU9DBA1</accession>
<protein>
    <submittedName>
        <fullName evidence="3">Glycosyltransferase family 2 protein</fullName>
        <ecNumber evidence="3">2.4.-.-</ecNumber>
    </submittedName>
</protein>
<dbReference type="EMBL" id="JBBPCO010000016">
    <property type="protein sequence ID" value="MEK8090801.1"/>
    <property type="molecule type" value="Genomic_DNA"/>
</dbReference>
<evidence type="ECO:0000259" key="2">
    <source>
        <dbReference type="Pfam" id="PF00535"/>
    </source>
</evidence>
<keyword evidence="4" id="KW-1185">Reference proteome</keyword>
<dbReference type="RefSeq" id="WP_341371856.1">
    <property type="nucleotide sequence ID" value="NZ_JBBPCO010000016.1"/>
</dbReference>
<gene>
    <name evidence="3" type="ORF">WOB96_13670</name>
</gene>
<reference evidence="3 4" key="1">
    <citation type="submission" date="2024-04" db="EMBL/GenBank/DDBJ databases">
        <authorList>
            <person name="Abashina T."/>
            <person name="Shaikin A."/>
        </authorList>
    </citation>
    <scope>NUCLEOTIDE SEQUENCE [LARGE SCALE GENOMIC DNA]</scope>
    <source>
        <strain evidence="3 4">AAFK</strain>
    </source>
</reference>